<dbReference type="EMBL" id="QXED01000003">
    <property type="protein sequence ID" value="RIV23617.1"/>
    <property type="molecule type" value="Genomic_DNA"/>
</dbReference>
<keyword evidence="2" id="KW-1185">Reference proteome</keyword>
<evidence type="ECO:0000313" key="1">
    <source>
        <dbReference type="EMBL" id="RIV23617.1"/>
    </source>
</evidence>
<name>A0A418MB64_9BACT</name>
<dbReference type="AlphaFoldDB" id="A0A418MB64"/>
<proteinExistence type="predicted"/>
<accession>A0A418MB64</accession>
<sequence length="105" mass="12298">MRGTVVKIPLYFERLRILVSEVLEKPEYDAYVMFQKDEMVLHIKPDASIGIIAHETVHIVNHVFKQCGILLDVDNDEPQAYLTGWVANQIYKAIHERKQRQEAHR</sequence>
<organism evidence="1 2">
    <name type="scientific">Fibrisoma montanum</name>
    <dbReference type="NCBI Taxonomy" id="2305895"/>
    <lineage>
        <taxon>Bacteria</taxon>
        <taxon>Pseudomonadati</taxon>
        <taxon>Bacteroidota</taxon>
        <taxon>Cytophagia</taxon>
        <taxon>Cytophagales</taxon>
        <taxon>Spirosomataceae</taxon>
        <taxon>Fibrisoma</taxon>
    </lineage>
</organism>
<dbReference type="Proteomes" id="UP000283523">
    <property type="component" value="Unassembled WGS sequence"/>
</dbReference>
<gene>
    <name evidence="1" type="ORF">DYU11_11590</name>
</gene>
<reference evidence="1 2" key="1">
    <citation type="submission" date="2018-08" db="EMBL/GenBank/DDBJ databases">
        <title>Fibrisoma montanum sp. nov., isolated from Danxia mountain soil.</title>
        <authorList>
            <person name="Huang Y."/>
        </authorList>
    </citation>
    <scope>NUCLEOTIDE SEQUENCE [LARGE SCALE GENOMIC DNA]</scope>
    <source>
        <strain evidence="1 2">HYT19</strain>
    </source>
</reference>
<protein>
    <submittedName>
        <fullName evidence="1">Uncharacterized protein</fullName>
    </submittedName>
</protein>
<comment type="caution">
    <text evidence="1">The sequence shown here is derived from an EMBL/GenBank/DDBJ whole genome shotgun (WGS) entry which is preliminary data.</text>
</comment>
<dbReference type="OrthoDB" id="1264555at2"/>
<dbReference type="RefSeq" id="WP_119667833.1">
    <property type="nucleotide sequence ID" value="NZ_QXED01000003.1"/>
</dbReference>
<evidence type="ECO:0000313" key="2">
    <source>
        <dbReference type="Proteomes" id="UP000283523"/>
    </source>
</evidence>